<dbReference type="GO" id="GO:0004555">
    <property type="term" value="F:alpha,alpha-trehalase activity"/>
    <property type="evidence" value="ECO:0007669"/>
    <property type="project" value="UniProtKB-EC"/>
</dbReference>
<comment type="catalytic activity">
    <reaction evidence="4">
        <text>alpha,alpha-trehalose + H2O = alpha-D-glucose + beta-D-glucose</text>
        <dbReference type="Rhea" id="RHEA:32675"/>
        <dbReference type="ChEBI" id="CHEBI:15377"/>
        <dbReference type="ChEBI" id="CHEBI:15903"/>
        <dbReference type="ChEBI" id="CHEBI:16551"/>
        <dbReference type="ChEBI" id="CHEBI:17925"/>
        <dbReference type="EC" id="3.2.1.28"/>
    </reaction>
</comment>
<evidence type="ECO:0000313" key="5">
    <source>
        <dbReference type="EMBL" id="KAJ1950024.1"/>
    </source>
</evidence>
<evidence type="ECO:0000256" key="1">
    <source>
        <dbReference type="ARBA" id="ARBA00005615"/>
    </source>
</evidence>
<dbReference type="EC" id="3.2.1.28" evidence="4"/>
<evidence type="ECO:0000256" key="3">
    <source>
        <dbReference type="ARBA" id="ARBA00023295"/>
    </source>
</evidence>
<organism evidence="5 6">
    <name type="scientific">Dispira parvispora</name>
    <dbReference type="NCBI Taxonomy" id="1520584"/>
    <lineage>
        <taxon>Eukaryota</taxon>
        <taxon>Fungi</taxon>
        <taxon>Fungi incertae sedis</taxon>
        <taxon>Zoopagomycota</taxon>
        <taxon>Kickxellomycotina</taxon>
        <taxon>Dimargaritomycetes</taxon>
        <taxon>Dimargaritales</taxon>
        <taxon>Dimargaritaceae</taxon>
        <taxon>Dispira</taxon>
    </lineage>
</organism>
<dbReference type="Gene3D" id="1.50.10.10">
    <property type="match status" value="1"/>
</dbReference>
<dbReference type="PANTHER" id="PTHR23403">
    <property type="entry name" value="TREHALASE"/>
    <property type="match status" value="1"/>
</dbReference>
<dbReference type="EMBL" id="JANBPY010003845">
    <property type="protein sequence ID" value="KAJ1950024.1"/>
    <property type="molecule type" value="Genomic_DNA"/>
</dbReference>
<evidence type="ECO:0000256" key="4">
    <source>
        <dbReference type="RuleBase" id="RU361180"/>
    </source>
</evidence>
<dbReference type="InterPro" id="IPR012341">
    <property type="entry name" value="6hp_glycosidase-like_sf"/>
</dbReference>
<dbReference type="PANTHER" id="PTHR23403:SF1">
    <property type="entry name" value="TREHALASE"/>
    <property type="match status" value="1"/>
</dbReference>
<dbReference type="InterPro" id="IPR001661">
    <property type="entry name" value="Glyco_hydro_37"/>
</dbReference>
<dbReference type="GO" id="GO:0005993">
    <property type="term" value="P:trehalose catabolic process"/>
    <property type="evidence" value="ECO:0007669"/>
    <property type="project" value="TreeGrafter"/>
</dbReference>
<dbReference type="OrthoDB" id="3542292at2759"/>
<comment type="similarity">
    <text evidence="1 4">Belongs to the glycosyl hydrolase 37 family.</text>
</comment>
<keyword evidence="2 4" id="KW-0378">Hydrolase</keyword>
<gene>
    <name evidence="5" type="ORF">IWQ62_006641</name>
</gene>
<accession>A0A9W8AKC9</accession>
<dbReference type="SUPFAM" id="SSF48208">
    <property type="entry name" value="Six-hairpin glycosidases"/>
    <property type="match status" value="1"/>
</dbReference>
<dbReference type="Pfam" id="PF01204">
    <property type="entry name" value="Trehalase"/>
    <property type="match status" value="2"/>
</dbReference>
<dbReference type="AlphaFoldDB" id="A0A9W8AKC9"/>
<keyword evidence="6" id="KW-1185">Reference proteome</keyword>
<dbReference type="InterPro" id="IPR018232">
    <property type="entry name" value="Glyco_hydro_37_CS"/>
</dbReference>
<dbReference type="PRINTS" id="PR00744">
    <property type="entry name" value="GLHYDRLASE37"/>
</dbReference>
<dbReference type="InterPro" id="IPR008928">
    <property type="entry name" value="6-hairpin_glycosidase_sf"/>
</dbReference>
<comment type="caution">
    <text evidence="5">The sequence shown here is derived from an EMBL/GenBank/DDBJ whole genome shotgun (WGS) entry which is preliminary data.</text>
</comment>
<evidence type="ECO:0000256" key="2">
    <source>
        <dbReference type="ARBA" id="ARBA00022801"/>
    </source>
</evidence>
<proteinExistence type="inferred from homology"/>
<protein>
    <recommendedName>
        <fullName evidence="4">Trehalase</fullName>
        <ecNumber evidence="4">3.2.1.28</ecNumber>
    </recommendedName>
    <alternativeName>
        <fullName evidence="4">Alpha-trehalose glucohydrolase</fullName>
    </alternativeName>
</protein>
<dbReference type="PROSITE" id="PS00928">
    <property type="entry name" value="TREHALASE_2"/>
    <property type="match status" value="1"/>
</dbReference>
<dbReference type="Proteomes" id="UP001150925">
    <property type="component" value="Unassembled WGS sequence"/>
</dbReference>
<sequence length="425" mass="49188">MILNFLSIVKEKGFVPNGARVYYLNRSQPPLLTQMVRLYFDKTGDYEFLLEALPTLEREHYFWEDQRTVTIDGNDGKKYKLAHYQVDTDQPRPEAYKEDLHVAEGVKDKGTDAVKLLYSDLAAGAESGLDYTSRWTATDKLKDPEILKTLQTHLIIPVELNSILYQNERDLAVLLRTAIHYLEEKHQDGSDKTRKQVEKLTASFHRFYQAFENRAKAMKAVLWSDHQGMYKDWNMATHRHEKRYTLTDFWPLWSMPETMSDEVISNYYQRLISYVHSYQGGLPTTLQSTNLQWDFPNAWPPLQYMAARGLQQTHDTLIHRHPDQANSKKFKEYRETEITMAQKYIDNAFCAWYETGGDIPGLLARKAGINTNDTGNMFEKFDAMHMGRTGEGGEYDPQVGFGWTNGVAIWLMSLYGDSLTTPPCL</sequence>
<feature type="non-terminal residue" evidence="5">
    <location>
        <position position="425"/>
    </location>
</feature>
<name>A0A9W8AKC9_9FUNG</name>
<evidence type="ECO:0000313" key="6">
    <source>
        <dbReference type="Proteomes" id="UP001150925"/>
    </source>
</evidence>
<reference evidence="5" key="1">
    <citation type="submission" date="2022-07" db="EMBL/GenBank/DDBJ databases">
        <title>Phylogenomic reconstructions and comparative analyses of Kickxellomycotina fungi.</title>
        <authorList>
            <person name="Reynolds N.K."/>
            <person name="Stajich J.E."/>
            <person name="Barry K."/>
            <person name="Grigoriev I.V."/>
            <person name="Crous P."/>
            <person name="Smith M.E."/>
        </authorList>
    </citation>
    <scope>NUCLEOTIDE SEQUENCE</scope>
    <source>
        <strain evidence="5">RSA 1196</strain>
    </source>
</reference>
<keyword evidence="3 4" id="KW-0326">Glycosidase</keyword>